<proteinExistence type="predicted"/>
<dbReference type="Pfam" id="PF13378">
    <property type="entry name" value="MR_MLE_C"/>
    <property type="match status" value="1"/>
</dbReference>
<dbReference type="GO" id="GO:0000981">
    <property type="term" value="F:DNA-binding transcription factor activity, RNA polymerase II-specific"/>
    <property type="evidence" value="ECO:0007669"/>
    <property type="project" value="InterPro"/>
</dbReference>
<dbReference type="Pfam" id="PF04082">
    <property type="entry name" value="Fungal_trans"/>
    <property type="match status" value="1"/>
</dbReference>
<organism evidence="11 12">
    <name type="scientific">Neonectria ditissima</name>
    <dbReference type="NCBI Taxonomy" id="78410"/>
    <lineage>
        <taxon>Eukaryota</taxon>
        <taxon>Fungi</taxon>
        <taxon>Dikarya</taxon>
        <taxon>Ascomycota</taxon>
        <taxon>Pezizomycotina</taxon>
        <taxon>Sordariomycetes</taxon>
        <taxon>Hypocreomycetidae</taxon>
        <taxon>Hypocreales</taxon>
        <taxon>Nectriaceae</taxon>
        <taxon>Neonectria</taxon>
    </lineage>
</organism>
<dbReference type="GO" id="GO:0006351">
    <property type="term" value="P:DNA-templated transcription"/>
    <property type="evidence" value="ECO:0007669"/>
    <property type="project" value="InterPro"/>
</dbReference>
<comment type="caution">
    <text evidence="11">The sequence shown here is derived from an EMBL/GenBank/DDBJ whole genome shotgun (WGS) entry which is preliminary data.</text>
</comment>
<dbReference type="STRING" id="78410.A0A0P7BWR9"/>
<dbReference type="SUPFAM" id="SSF54826">
    <property type="entry name" value="Enolase N-terminal domain-like"/>
    <property type="match status" value="1"/>
</dbReference>
<evidence type="ECO:0000313" key="12">
    <source>
        <dbReference type="Proteomes" id="UP000050424"/>
    </source>
</evidence>
<sequence>MGKIAKIEYFRVPPRWLFVKITDDAGNVGWGEASLEGHTQAVEGCLDAWITQYTGMEADDIERIWQKSWRMGFYRGGPVFMSALSGIDIALWDLKARKYGVPIYELLGGKVRDTLKVYAWIGGDRPADIEAQALSRKAQGFTAVKMNGTEDLGWLDSPSALDDCIERVKAVKALGMDAGVDFHGRVHRPMAKQLATLLAPHRPLFIEEPLLSEHLEGIKAFAQGVTSPIALGERLHSRWDVKPFLEAACVDILQPDISHVGGISELRRIAAMAEAYDVAMAPHCPLGPIALAANIQVDAATPNFAIQEMSLGIHYNTGGHDLLSYIKNPEIWDVEGGYIKLMTGPGLGIDVDEDKIRELSKGAEAWASNQTKLPRNLALFLSPSPPPLPRRLSFSPPEMQPLQNHRDSAPPSQPTPFSGSFSFAQTRCCWSRSTPPPPATTMDIDRRQSSSLPNGDDAGDDSEPESGAEKDRSSHGGRDREQPPAKTRKQPHMRSRASRACDRCKARKTRCSGKYPCAVCSRLRLQCKYTASYRRGRLPSIEMDTEETANAPRATEQQLTGGSGQRAQSHVHQPEEHIPSPVSIEHQTLGPPKDPRGLSTTLSSRNSPEPAQVDLQGHYVGPASGASFLLRIQRKLKQQRPTAPSDSSIFTFGDLPLPQFDPRFLILPPRSEAESFLCRYFEFASATHRFLHRPTVETWLRELYDSHGTMREQATARSRTALLFMVFAHAENFPKSKSGTVDPTTSARFFSAAEDQLSAEKGAIRLTSVQARLAQCFYLLSHSRLNHCWSLFGTTAHLMLALGIHRKSRVDANSDPDHVDLECRKRTFWCAYNLDTYLSAALGRPRTFHDDDIDQELPLCVDDYRLARGQLGSLATSSLQSIMSGCIAHIKLSRIVANILRDFYGIRPPSTESQYKLAARYSKDVDEWRTGVAYLVDMAGVDPSLLQPIFLRQQNVLNLACWHAQILIHRPFLLRNFASLANLGTPRRGNANHNQHLTNEHAQACLAAAMNIVGKIDDLNSSGQFYNTFWFSHYFAFCAVVILYVFAIQQRNAPPETYLPAFHAATKCQLQITSIAIRGSLAYRYGVVLQELRAELLRHNAHLFALATEQGEGHVTGMEMPLQAGELNLDRFGNADLVDLQPGHMGLDSSSGNVNPQLSIGQDDGLGFPDASPGSSIIQMTGWGQFDSLVTGGLGDLQSILGVGDMEGWNIGMGDEIHNAL</sequence>
<evidence type="ECO:0000256" key="5">
    <source>
        <dbReference type="ARBA" id="ARBA00023125"/>
    </source>
</evidence>
<dbReference type="InterPro" id="IPR051711">
    <property type="entry name" value="Stress_Response_Reg"/>
</dbReference>
<protein>
    <submittedName>
        <fullName evidence="11">D-galactonate dehydratase</fullName>
    </submittedName>
</protein>
<dbReference type="InterPro" id="IPR001138">
    <property type="entry name" value="Zn2Cys6_DnaBD"/>
</dbReference>
<feature type="region of interest" description="Disordered" evidence="8">
    <location>
        <begin position="380"/>
        <end position="418"/>
    </location>
</feature>
<dbReference type="InterPro" id="IPR029065">
    <property type="entry name" value="Enolase_C-like"/>
</dbReference>
<dbReference type="PANTHER" id="PTHR47540">
    <property type="entry name" value="THIAMINE REPRESSIBLE GENES REGULATORY PROTEIN THI5"/>
    <property type="match status" value="1"/>
</dbReference>
<dbReference type="NCBIfam" id="NF010624">
    <property type="entry name" value="PRK14017.1"/>
    <property type="match status" value="1"/>
</dbReference>
<dbReference type="Pfam" id="PF02746">
    <property type="entry name" value="MR_MLE_N"/>
    <property type="match status" value="1"/>
</dbReference>
<feature type="compositionally biased region" description="Basic and acidic residues" evidence="8">
    <location>
        <begin position="467"/>
        <end position="483"/>
    </location>
</feature>
<feature type="compositionally biased region" description="Polar residues" evidence="8">
    <location>
        <begin position="598"/>
        <end position="609"/>
    </location>
</feature>
<accession>A0A0P7BWR9</accession>
<feature type="compositionally biased region" description="Acidic residues" evidence="8">
    <location>
        <begin position="457"/>
        <end position="466"/>
    </location>
</feature>
<keyword evidence="9" id="KW-1133">Transmembrane helix</keyword>
<dbReference type="PROSITE" id="PS50048">
    <property type="entry name" value="ZN2_CY6_FUNGAL_2"/>
    <property type="match status" value="1"/>
</dbReference>
<dbReference type="GO" id="GO:0008270">
    <property type="term" value="F:zinc ion binding"/>
    <property type="evidence" value="ECO:0007669"/>
    <property type="project" value="InterPro"/>
</dbReference>
<dbReference type="InterPro" id="IPR013342">
    <property type="entry name" value="Mandelate_racemase_C"/>
</dbReference>
<evidence type="ECO:0000313" key="11">
    <source>
        <dbReference type="EMBL" id="KPM46449.1"/>
    </source>
</evidence>
<feature type="region of interest" description="Disordered" evidence="8">
    <location>
        <begin position="540"/>
        <end position="610"/>
    </location>
</feature>
<evidence type="ECO:0000256" key="2">
    <source>
        <dbReference type="ARBA" id="ARBA00004123"/>
    </source>
</evidence>
<feature type="region of interest" description="Disordered" evidence="8">
    <location>
        <begin position="432"/>
        <end position="502"/>
    </location>
</feature>
<dbReference type="CDD" id="cd00067">
    <property type="entry name" value="GAL4"/>
    <property type="match status" value="1"/>
</dbReference>
<feature type="transmembrane region" description="Helical" evidence="9">
    <location>
        <begin position="1029"/>
        <end position="1048"/>
    </location>
</feature>
<dbReference type="GO" id="GO:0005634">
    <property type="term" value="C:nucleus"/>
    <property type="evidence" value="ECO:0007669"/>
    <property type="project" value="UniProtKB-SubCell"/>
</dbReference>
<evidence type="ECO:0000256" key="6">
    <source>
        <dbReference type="ARBA" id="ARBA00023163"/>
    </source>
</evidence>
<dbReference type="InterPro" id="IPR018110">
    <property type="entry name" value="Mandel_Rmase/mucon_lact_enz_CS"/>
</dbReference>
<dbReference type="GO" id="GO:0008869">
    <property type="term" value="F:galactonate dehydratase activity"/>
    <property type="evidence" value="ECO:0007669"/>
    <property type="project" value="InterPro"/>
</dbReference>
<dbReference type="SMART" id="SM00066">
    <property type="entry name" value="GAL4"/>
    <property type="match status" value="1"/>
</dbReference>
<evidence type="ECO:0000259" key="10">
    <source>
        <dbReference type="PROSITE" id="PS50048"/>
    </source>
</evidence>
<reference evidence="11 12" key="1">
    <citation type="submission" date="2015-09" db="EMBL/GenBank/DDBJ databases">
        <title>Draft genome of a European isolate of the apple canker pathogen Neonectria ditissima.</title>
        <authorList>
            <person name="Gomez-Cortecero A."/>
            <person name="Harrison R.J."/>
            <person name="Armitage A.D."/>
        </authorList>
    </citation>
    <scope>NUCLEOTIDE SEQUENCE [LARGE SCALE GENOMIC DNA]</scope>
    <source>
        <strain evidence="11 12">R09/05</strain>
    </source>
</reference>
<keyword evidence="9" id="KW-0472">Membrane</keyword>
<dbReference type="Gene3D" id="4.10.240.10">
    <property type="entry name" value="Zn(2)-C6 fungal-type DNA-binding domain"/>
    <property type="match status" value="1"/>
</dbReference>
<dbReference type="InterPro" id="IPR036849">
    <property type="entry name" value="Enolase-like_C_sf"/>
</dbReference>
<dbReference type="AlphaFoldDB" id="A0A0P7BWR9"/>
<dbReference type="SMART" id="SM00906">
    <property type="entry name" value="Fungal_trans"/>
    <property type="match status" value="1"/>
</dbReference>
<dbReference type="Gene3D" id="3.30.390.10">
    <property type="entry name" value="Enolase-like, N-terminal domain"/>
    <property type="match status" value="1"/>
</dbReference>
<dbReference type="SFLD" id="SFLDF00003">
    <property type="entry name" value="D-galactonate_dehydratase"/>
    <property type="match status" value="1"/>
</dbReference>
<dbReference type="GO" id="GO:0045944">
    <property type="term" value="P:positive regulation of transcription by RNA polymerase II"/>
    <property type="evidence" value="ECO:0007669"/>
    <property type="project" value="TreeGrafter"/>
</dbReference>
<dbReference type="PROSITE" id="PS00463">
    <property type="entry name" value="ZN2_CY6_FUNGAL_1"/>
    <property type="match status" value="1"/>
</dbReference>
<dbReference type="GO" id="GO:0009063">
    <property type="term" value="P:amino acid catabolic process"/>
    <property type="evidence" value="ECO:0007669"/>
    <property type="project" value="InterPro"/>
</dbReference>
<evidence type="ECO:0000256" key="8">
    <source>
        <dbReference type="SAM" id="MobiDB-lite"/>
    </source>
</evidence>
<dbReference type="SUPFAM" id="SSF51604">
    <property type="entry name" value="Enolase C-terminal domain-like"/>
    <property type="match status" value="1"/>
</dbReference>
<gene>
    <name evidence="11" type="ORF">AK830_g208</name>
</gene>
<dbReference type="PANTHER" id="PTHR47540:SF3">
    <property type="entry name" value="ZN(II)2CYS6 TRANSCRIPTION FACTOR (EUROFUNG)"/>
    <property type="match status" value="1"/>
</dbReference>
<keyword evidence="6" id="KW-0804">Transcription</keyword>
<dbReference type="CDD" id="cd12148">
    <property type="entry name" value="fungal_TF_MHR"/>
    <property type="match status" value="1"/>
</dbReference>
<dbReference type="GO" id="GO:0034194">
    <property type="term" value="P:D-galactonate catabolic process"/>
    <property type="evidence" value="ECO:0007669"/>
    <property type="project" value="InterPro"/>
</dbReference>
<dbReference type="InterPro" id="IPR007219">
    <property type="entry name" value="XnlR_reg_dom"/>
</dbReference>
<keyword evidence="12" id="KW-1185">Reference proteome</keyword>
<evidence type="ECO:0000256" key="1">
    <source>
        <dbReference type="ARBA" id="ARBA00001946"/>
    </source>
</evidence>
<dbReference type="InterPro" id="IPR013341">
    <property type="entry name" value="Mandelate_racemase_N_dom"/>
</dbReference>
<dbReference type="SUPFAM" id="SSF57701">
    <property type="entry name" value="Zn2/Cys6 DNA-binding domain"/>
    <property type="match status" value="1"/>
</dbReference>
<dbReference type="EMBL" id="LKCW01000001">
    <property type="protein sequence ID" value="KPM46449.1"/>
    <property type="molecule type" value="Genomic_DNA"/>
</dbReference>
<dbReference type="InterPro" id="IPR023592">
    <property type="entry name" value="Galactonate_deHydtase"/>
</dbReference>
<feature type="compositionally biased region" description="Basic residues" evidence="8">
    <location>
        <begin position="486"/>
        <end position="497"/>
    </location>
</feature>
<dbReference type="InterPro" id="IPR036864">
    <property type="entry name" value="Zn2-C6_fun-type_DNA-bd_sf"/>
</dbReference>
<keyword evidence="5" id="KW-0238">DNA-binding</keyword>
<dbReference type="Gene3D" id="3.20.20.120">
    <property type="entry name" value="Enolase-like C-terminal domain"/>
    <property type="match status" value="1"/>
</dbReference>
<evidence type="ECO:0000256" key="3">
    <source>
        <dbReference type="ARBA" id="ARBA00022723"/>
    </source>
</evidence>
<feature type="domain" description="Zn(2)-C6 fungal-type" evidence="10">
    <location>
        <begin position="500"/>
        <end position="529"/>
    </location>
</feature>
<evidence type="ECO:0000256" key="9">
    <source>
        <dbReference type="SAM" id="Phobius"/>
    </source>
</evidence>
<dbReference type="SMART" id="SM00922">
    <property type="entry name" value="MR_MLE"/>
    <property type="match status" value="1"/>
</dbReference>
<dbReference type="Pfam" id="PF00172">
    <property type="entry name" value="Zn_clus"/>
    <property type="match status" value="1"/>
</dbReference>
<dbReference type="CDD" id="cd03325">
    <property type="entry name" value="D-galactonate_dehydratase"/>
    <property type="match status" value="1"/>
</dbReference>
<dbReference type="SFLD" id="SFLDS00001">
    <property type="entry name" value="Enolase"/>
    <property type="match status" value="1"/>
</dbReference>
<dbReference type="PROSITE" id="PS00908">
    <property type="entry name" value="MR_MLE_1"/>
    <property type="match status" value="1"/>
</dbReference>
<comment type="cofactor">
    <cofactor evidence="1">
        <name>Mg(2+)</name>
        <dbReference type="ChEBI" id="CHEBI:18420"/>
    </cofactor>
</comment>
<keyword evidence="7" id="KW-0539">Nucleus</keyword>
<comment type="subcellular location">
    <subcellularLocation>
        <location evidence="2">Nucleus</location>
    </subcellularLocation>
</comment>
<dbReference type="GO" id="GO:0043565">
    <property type="term" value="F:sequence-specific DNA binding"/>
    <property type="evidence" value="ECO:0007669"/>
    <property type="project" value="TreeGrafter"/>
</dbReference>
<name>A0A0P7BWR9_9HYPO</name>
<dbReference type="Proteomes" id="UP000050424">
    <property type="component" value="Unassembled WGS sequence"/>
</dbReference>
<dbReference type="OrthoDB" id="2579025at2759"/>
<evidence type="ECO:0000256" key="7">
    <source>
        <dbReference type="ARBA" id="ARBA00023242"/>
    </source>
</evidence>
<evidence type="ECO:0000256" key="4">
    <source>
        <dbReference type="ARBA" id="ARBA00023015"/>
    </source>
</evidence>
<dbReference type="SFLD" id="SFLDG00179">
    <property type="entry name" value="mandelate_racemase"/>
    <property type="match status" value="1"/>
</dbReference>
<keyword evidence="9" id="KW-0812">Transmembrane</keyword>
<keyword evidence="3" id="KW-0479">Metal-binding</keyword>
<dbReference type="InterPro" id="IPR029017">
    <property type="entry name" value="Enolase-like_N"/>
</dbReference>
<feature type="compositionally biased region" description="Polar residues" evidence="8">
    <location>
        <begin position="555"/>
        <end position="571"/>
    </location>
</feature>
<keyword evidence="4" id="KW-0805">Transcription regulation</keyword>